<comment type="caution">
    <text evidence="3">The sequence shown here is derived from an EMBL/GenBank/DDBJ whole genome shotgun (WGS) entry which is preliminary data.</text>
</comment>
<gene>
    <name evidence="3" type="primary">SED2_1</name>
    <name evidence="3" type="ORF">A0H81_05961</name>
</gene>
<dbReference type="STRING" id="5627.A0A1C7MA47"/>
<dbReference type="GO" id="GO:0006508">
    <property type="term" value="P:proteolysis"/>
    <property type="evidence" value="ECO:0007669"/>
    <property type="project" value="InterPro"/>
</dbReference>
<dbReference type="InterPro" id="IPR050819">
    <property type="entry name" value="Tripeptidyl-peptidase_I"/>
</dbReference>
<proteinExistence type="predicted"/>
<dbReference type="AlphaFoldDB" id="A0A1C7MA47"/>
<evidence type="ECO:0000256" key="1">
    <source>
        <dbReference type="SAM" id="SignalP"/>
    </source>
</evidence>
<dbReference type="CDD" id="cd11377">
    <property type="entry name" value="Pro-peptidase_S53"/>
    <property type="match status" value="1"/>
</dbReference>
<reference evidence="3 4" key="1">
    <citation type="submission" date="2016-03" db="EMBL/GenBank/DDBJ databases">
        <title>Whole genome sequencing of Grifola frondosa 9006-11.</title>
        <authorList>
            <person name="Min B."/>
            <person name="Park H."/>
            <person name="Kim J.-G."/>
            <person name="Cho H."/>
            <person name="Oh Y.-L."/>
            <person name="Kong W.-S."/>
            <person name="Choi I.-G."/>
        </authorList>
    </citation>
    <scope>NUCLEOTIDE SEQUENCE [LARGE SCALE GENOMIC DNA]</scope>
    <source>
        <strain evidence="3 4">9006-11</strain>
    </source>
</reference>
<evidence type="ECO:0000313" key="4">
    <source>
        <dbReference type="Proteomes" id="UP000092993"/>
    </source>
</evidence>
<organism evidence="3 4">
    <name type="scientific">Grifola frondosa</name>
    <name type="common">Maitake</name>
    <name type="synonym">Polyporus frondosus</name>
    <dbReference type="NCBI Taxonomy" id="5627"/>
    <lineage>
        <taxon>Eukaryota</taxon>
        <taxon>Fungi</taxon>
        <taxon>Dikarya</taxon>
        <taxon>Basidiomycota</taxon>
        <taxon>Agaricomycotina</taxon>
        <taxon>Agaricomycetes</taxon>
        <taxon>Polyporales</taxon>
        <taxon>Grifolaceae</taxon>
        <taxon>Grifola</taxon>
    </lineage>
</organism>
<dbReference type="InterPro" id="IPR015366">
    <property type="entry name" value="S53_propep"/>
</dbReference>
<name>A0A1C7MA47_GRIFR</name>
<feature type="domain" description="Peptidase S53 activation" evidence="2">
    <location>
        <begin position="39"/>
        <end position="167"/>
    </location>
</feature>
<dbReference type="Gene3D" id="3.40.50.200">
    <property type="entry name" value="Peptidase S8/S53 domain"/>
    <property type="match status" value="1"/>
</dbReference>
<dbReference type="SUPFAM" id="SSF52743">
    <property type="entry name" value="Subtilisin-like"/>
    <property type="match status" value="1"/>
</dbReference>
<dbReference type="GO" id="GO:0008240">
    <property type="term" value="F:tripeptidyl-peptidase activity"/>
    <property type="evidence" value="ECO:0007669"/>
    <property type="project" value="TreeGrafter"/>
</dbReference>
<dbReference type="SUPFAM" id="SSF54897">
    <property type="entry name" value="Protease propeptides/inhibitors"/>
    <property type="match status" value="1"/>
</dbReference>
<dbReference type="PANTHER" id="PTHR14218:SF15">
    <property type="entry name" value="TRIPEPTIDYL-PEPTIDASE 1"/>
    <property type="match status" value="1"/>
</dbReference>
<feature type="signal peptide" evidence="1">
    <location>
        <begin position="1"/>
        <end position="18"/>
    </location>
</feature>
<dbReference type="OrthoDB" id="3244585at2759"/>
<keyword evidence="4" id="KW-1185">Reference proteome</keyword>
<keyword evidence="1" id="KW-0732">Signal</keyword>
<dbReference type="Proteomes" id="UP000092993">
    <property type="component" value="Unassembled WGS sequence"/>
</dbReference>
<dbReference type="Pfam" id="PF09286">
    <property type="entry name" value="Pro-kuma_activ"/>
    <property type="match status" value="1"/>
</dbReference>
<dbReference type="SMART" id="SM00944">
    <property type="entry name" value="Pro-kuma_activ"/>
    <property type="match status" value="1"/>
</dbReference>
<dbReference type="InterPro" id="IPR036852">
    <property type="entry name" value="Peptidase_S8/S53_dom_sf"/>
</dbReference>
<dbReference type="EMBL" id="LUGG01000006">
    <property type="protein sequence ID" value="OBZ73692.1"/>
    <property type="molecule type" value="Genomic_DNA"/>
</dbReference>
<evidence type="ECO:0000313" key="3">
    <source>
        <dbReference type="EMBL" id="OBZ73692.1"/>
    </source>
</evidence>
<dbReference type="GO" id="GO:0004252">
    <property type="term" value="F:serine-type endopeptidase activity"/>
    <property type="evidence" value="ECO:0007669"/>
    <property type="project" value="InterPro"/>
</dbReference>
<evidence type="ECO:0000259" key="2">
    <source>
        <dbReference type="SMART" id="SM00944"/>
    </source>
</evidence>
<feature type="chain" id="PRO_5008889023" evidence="1">
    <location>
        <begin position="19"/>
        <end position="444"/>
    </location>
</feature>
<dbReference type="PANTHER" id="PTHR14218">
    <property type="entry name" value="PROTEASE S8 TRIPEPTIDYL PEPTIDASE I CLN2"/>
    <property type="match status" value="1"/>
</dbReference>
<accession>A0A1C7MA47</accession>
<sequence>MLWSSVLILTGLVQFCASKPLVSKRWDDFELKHAWDEIPRGWELHGPAPSDYRFDLRIGLRQDKFDDLVKALFEVSDPTHEKYGQHLSKAEVGSPCRASPDSVELVESWLLAHGLDAASSQRSPGGDWITNSLTLLIFRHSLLGLGRCCVTWCRGQSGHSVHRRHLLPDSQYFYSTGGSPPFIPDGNTPTNTNEPYLDWLNFILVRTLFRRLYGDDEPTVSTHTILPVPDSEAVTGALDYATSVCNLFAQLGDGAAASCSAAAMMASVRQLYQLRRPYLVPPQFSGLLSFLRRRLFQLLCSAQLPKFRRIDVPDQAREHERWAVQHDRQAYPDVSAQGEGFQVVIGGRVESVAGTSASSPTFAAVISLLNDFRLSQGKTPLGFLNPILYTTGVAGSTTSPRLQPGCGTNGFTAGTGWIRSLGWGRLTSEAAGPHWMILGGHYRE</sequence>
<protein>
    <submittedName>
        <fullName evidence="3">Putative tripeptidyl-peptidase SED2</fullName>
    </submittedName>
</protein>